<sequence>MITNCLEDYNQRIVMEYRYVHLYKWEEVAEKTHYSWAGVFKVHDKALKRLVEQYPFEPEQKREENQDANIQTL</sequence>
<keyword evidence="2" id="KW-1185">Reference proteome</keyword>
<dbReference type="EMBL" id="FONL01000008">
    <property type="protein sequence ID" value="SFE52646.1"/>
    <property type="molecule type" value="Genomic_DNA"/>
</dbReference>
<proteinExistence type="predicted"/>
<evidence type="ECO:0000313" key="1">
    <source>
        <dbReference type="EMBL" id="SFE52646.1"/>
    </source>
</evidence>
<accession>A0A1I2B972</accession>
<protein>
    <recommendedName>
        <fullName evidence="3">Sigma-70, region 4</fullName>
    </recommendedName>
</protein>
<dbReference type="RefSeq" id="WP_093913533.1">
    <property type="nucleotide sequence ID" value="NZ_FONL01000008.1"/>
</dbReference>
<dbReference type="SUPFAM" id="SSF88659">
    <property type="entry name" value="Sigma3 and sigma4 domains of RNA polymerase sigma factors"/>
    <property type="match status" value="1"/>
</dbReference>
<reference evidence="1 2" key="1">
    <citation type="submission" date="2016-10" db="EMBL/GenBank/DDBJ databases">
        <authorList>
            <person name="de Groot N.N."/>
        </authorList>
    </citation>
    <scope>NUCLEOTIDE SEQUENCE [LARGE SCALE GENOMIC DNA]</scope>
    <source>
        <strain evidence="1 2">DSM 9236</strain>
    </source>
</reference>
<name>A0A1I2B972_9FIRM</name>
<evidence type="ECO:0000313" key="2">
    <source>
        <dbReference type="Proteomes" id="UP000198896"/>
    </source>
</evidence>
<organism evidence="1 2">
    <name type="scientific">Succiniclasticum ruminis DSM 9236</name>
    <dbReference type="NCBI Taxonomy" id="1123323"/>
    <lineage>
        <taxon>Bacteria</taxon>
        <taxon>Bacillati</taxon>
        <taxon>Bacillota</taxon>
        <taxon>Negativicutes</taxon>
        <taxon>Acidaminococcales</taxon>
        <taxon>Acidaminococcaceae</taxon>
        <taxon>Succiniclasticum</taxon>
    </lineage>
</organism>
<dbReference type="InterPro" id="IPR013324">
    <property type="entry name" value="RNA_pol_sigma_r3/r4-like"/>
</dbReference>
<gene>
    <name evidence="1" type="ORF">SAMN05216245_10860</name>
</gene>
<dbReference type="Proteomes" id="UP000198896">
    <property type="component" value="Unassembled WGS sequence"/>
</dbReference>
<dbReference type="STRING" id="1123323.SAMN05216245_10860"/>
<dbReference type="AlphaFoldDB" id="A0A1I2B972"/>
<dbReference type="OrthoDB" id="3242975at2"/>
<evidence type="ECO:0008006" key="3">
    <source>
        <dbReference type="Google" id="ProtNLM"/>
    </source>
</evidence>